<evidence type="ECO:0000313" key="3">
    <source>
        <dbReference type="EMBL" id="AYV57678.1"/>
    </source>
</evidence>
<sequence>MKQPKPITRKYSELIENVDKGNYQIPKFQRNFVWNIEKVSLLMDSIIKGYPIGTFILWKTKERLKSLKKIGNRELFMQIEGDYVFYVLDGQQRITSLFLCINGVDDFKNIYLDLENIKLLEDGKSKQLKFVDITKSLCSTEPIEGKSILIHDALHKSSVDLLDQFDRDTLAKIEIIKNIFSNYEFSTIEIESLPLNQIVDVFTRINTSGQQLTLFEIMNAKVYDEDSHFDLEEKYLELYEELKNADFETTIDNPVVLLQLVSAIINKDSKRDAILSIKKETFIEIWEDATESLKKAIDKVRQYLFIPVSNLVPFNALIICIAYFYYINDKIDPDHGQLENIKKYFYRSAFSFRYSKSADSTINSDLSLMKKIKENEEIDFDKAIVVEEHFKNEEKLAELLIKTDFSTSNSFCKAILCLYASKSPLNFKDNSRVIIDNSWLSRSNSKNYHHFFPKGFLEKIQNTESLNSIVNIVFIDDNINKNEIRAKSPNDYIRKYERENPQLPNSLKTHYIENLEQSGIFENDYQTFLKKRALSIANEISRLI</sequence>
<dbReference type="RefSeq" id="WP_123180403.1">
    <property type="nucleotide sequence ID" value="NZ_CP033615.1"/>
</dbReference>
<feature type="transmembrane region" description="Helical" evidence="1">
    <location>
        <begin position="303"/>
        <end position="326"/>
    </location>
</feature>
<dbReference type="Proteomes" id="UP000276407">
    <property type="component" value="Chromosome 2"/>
</dbReference>
<reference evidence="3 4" key="1">
    <citation type="submission" date="2018-11" db="EMBL/GenBank/DDBJ databases">
        <title>Complete genome sequence of Leptospira kmetyi isolate LS 001/16 from soil sample associated with a leptospirosis patient in Kelantan.</title>
        <authorList>
            <person name="Muhammad Yusoff F."/>
            <person name="Muhammad Yusoff S."/>
            <person name="Ahmad M.N."/>
            <person name="Yusof N.Y."/>
            <person name="Aziah I."/>
        </authorList>
    </citation>
    <scope>NUCLEOTIDE SEQUENCE [LARGE SCALE GENOMIC DNA]</scope>
    <source>
        <strain evidence="3 4">LS 001/16</strain>
    </source>
</reference>
<evidence type="ECO:0000256" key="1">
    <source>
        <dbReference type="SAM" id="Phobius"/>
    </source>
</evidence>
<dbReference type="KEGG" id="lkm:EFP84_18715"/>
<dbReference type="Pfam" id="PF03235">
    <property type="entry name" value="GmrSD_N"/>
    <property type="match status" value="1"/>
</dbReference>
<accession>A0AAD0US97</accession>
<dbReference type="EMBL" id="CP033615">
    <property type="protein sequence ID" value="AYV57678.1"/>
    <property type="molecule type" value="Genomic_DNA"/>
</dbReference>
<name>A0AAD0US97_9LEPT</name>
<dbReference type="PANTHER" id="PTHR37292:SF2">
    <property type="entry name" value="DUF262 DOMAIN-CONTAINING PROTEIN"/>
    <property type="match status" value="1"/>
</dbReference>
<dbReference type="AlphaFoldDB" id="A0AAD0US97"/>
<evidence type="ECO:0000313" key="4">
    <source>
        <dbReference type="Proteomes" id="UP000276407"/>
    </source>
</evidence>
<keyword evidence="1" id="KW-0472">Membrane</keyword>
<keyword evidence="1" id="KW-0812">Transmembrane</keyword>
<evidence type="ECO:0000259" key="2">
    <source>
        <dbReference type="Pfam" id="PF03235"/>
    </source>
</evidence>
<keyword evidence="1" id="KW-1133">Transmembrane helix</keyword>
<gene>
    <name evidence="3" type="ORF">EFP84_18715</name>
</gene>
<feature type="domain" description="GmrSD restriction endonucleases N-terminal" evidence="2">
    <location>
        <begin position="12"/>
        <end position="222"/>
    </location>
</feature>
<organism evidence="3 4">
    <name type="scientific">Leptospira kmetyi</name>
    <dbReference type="NCBI Taxonomy" id="408139"/>
    <lineage>
        <taxon>Bacteria</taxon>
        <taxon>Pseudomonadati</taxon>
        <taxon>Spirochaetota</taxon>
        <taxon>Spirochaetia</taxon>
        <taxon>Leptospirales</taxon>
        <taxon>Leptospiraceae</taxon>
        <taxon>Leptospira</taxon>
    </lineage>
</organism>
<protein>
    <submittedName>
        <fullName evidence="3">DUF262 domain-containing protein</fullName>
    </submittedName>
</protein>
<dbReference type="PANTHER" id="PTHR37292">
    <property type="entry name" value="VNG6097C"/>
    <property type="match status" value="1"/>
</dbReference>
<dbReference type="InterPro" id="IPR004919">
    <property type="entry name" value="GmrSD_N"/>
</dbReference>
<proteinExistence type="predicted"/>